<dbReference type="SUPFAM" id="SSF53254">
    <property type="entry name" value="Phosphoglycerate mutase-like"/>
    <property type="match status" value="1"/>
</dbReference>
<dbReference type="Proteomes" id="UP001201812">
    <property type="component" value="Unassembled WGS sequence"/>
</dbReference>
<dbReference type="InterPro" id="IPR033379">
    <property type="entry name" value="Acid_Pase_AS"/>
</dbReference>
<dbReference type="EMBL" id="JAKKPZ010000020">
    <property type="protein sequence ID" value="KAI1711902.1"/>
    <property type="molecule type" value="Genomic_DNA"/>
</dbReference>
<evidence type="ECO:0000313" key="5">
    <source>
        <dbReference type="EMBL" id="KAI1711902.1"/>
    </source>
</evidence>
<dbReference type="Pfam" id="PF00328">
    <property type="entry name" value="His_Phos_2"/>
    <property type="match status" value="1"/>
</dbReference>
<reference evidence="5" key="1">
    <citation type="submission" date="2022-01" db="EMBL/GenBank/DDBJ databases">
        <title>Genome Sequence Resource for Two Populations of Ditylenchus destructor, the Migratory Endoparasitic Phytonematode.</title>
        <authorList>
            <person name="Zhang H."/>
            <person name="Lin R."/>
            <person name="Xie B."/>
        </authorList>
    </citation>
    <scope>NUCLEOTIDE SEQUENCE</scope>
    <source>
        <strain evidence="5">BazhouSP</strain>
    </source>
</reference>
<protein>
    <submittedName>
        <fullName evidence="5">Histidine phosphatase superfamily (Branch 2) domain-containing protein</fullName>
    </submittedName>
</protein>
<keyword evidence="4" id="KW-0732">Signal</keyword>
<comment type="similarity">
    <text evidence="2">Belongs to the histidine acid phosphatase family.</text>
</comment>
<sequence length="431" mass="49525">MVSWLGVALKVLLLNNLWILINATFVEETDELLFVQVIWRHGDRAPVSTYPTDPHGEDTWPYGWGELTQLGMEQQLALGRLLRSRYILGDPPLVSSRYNPKEVYIRSTDVNRTLVSAMANLAGMFSAGQPGVDFPTENATHGKWPSRWTPIPVHTVPERTDHIGNILADCPRAEQLHKIAQNTKEFREIQRENRLFFDYVSQQTGKNFSLVNINELNDVTYIEMLYNLTQPSWVTESVVNQIQNLTQKANEFFYGIAKPYVPELVRIRGGNLLKAIVDTMNQKIRCRRRFNRFLEECQWIRQLKYYAYSAHDTTLGALLSTFGDEQGVVPGGLPHYTASIAIELWNTTDFGPAVKIFYHSAFNQDYRLITDLTKGCPAGQQYCPLDIFERRSRRFMPVNIEKEMQQQEYRSNRTNKKGQLEGDSAADSTEF</sequence>
<proteinExistence type="inferred from homology"/>
<feature type="region of interest" description="Disordered" evidence="3">
    <location>
        <begin position="403"/>
        <end position="431"/>
    </location>
</feature>
<evidence type="ECO:0000256" key="2">
    <source>
        <dbReference type="ARBA" id="ARBA00005375"/>
    </source>
</evidence>
<evidence type="ECO:0000313" key="6">
    <source>
        <dbReference type="Proteomes" id="UP001201812"/>
    </source>
</evidence>
<evidence type="ECO:0000256" key="3">
    <source>
        <dbReference type="SAM" id="MobiDB-lite"/>
    </source>
</evidence>
<comment type="catalytic activity">
    <reaction evidence="1">
        <text>a phosphate monoester + H2O = an alcohol + phosphate</text>
        <dbReference type="Rhea" id="RHEA:15017"/>
        <dbReference type="ChEBI" id="CHEBI:15377"/>
        <dbReference type="ChEBI" id="CHEBI:30879"/>
        <dbReference type="ChEBI" id="CHEBI:43474"/>
        <dbReference type="ChEBI" id="CHEBI:67140"/>
        <dbReference type="EC" id="3.1.3.2"/>
    </reaction>
</comment>
<keyword evidence="6" id="KW-1185">Reference proteome</keyword>
<evidence type="ECO:0000256" key="4">
    <source>
        <dbReference type="SAM" id="SignalP"/>
    </source>
</evidence>
<dbReference type="InterPro" id="IPR029033">
    <property type="entry name" value="His_PPase_superfam"/>
</dbReference>
<name>A0AAD4R5N6_9BILA</name>
<dbReference type="InterPro" id="IPR050645">
    <property type="entry name" value="Histidine_acid_phosphatase"/>
</dbReference>
<comment type="caution">
    <text evidence="5">The sequence shown here is derived from an EMBL/GenBank/DDBJ whole genome shotgun (WGS) entry which is preliminary data.</text>
</comment>
<dbReference type="Gene3D" id="3.40.50.1240">
    <property type="entry name" value="Phosphoglycerate mutase-like"/>
    <property type="match status" value="1"/>
</dbReference>
<dbReference type="PROSITE" id="PS00616">
    <property type="entry name" value="HIS_ACID_PHOSPHAT_1"/>
    <property type="match status" value="1"/>
</dbReference>
<feature type="chain" id="PRO_5042251050" evidence="4">
    <location>
        <begin position="24"/>
        <end position="431"/>
    </location>
</feature>
<dbReference type="CDD" id="cd07061">
    <property type="entry name" value="HP_HAP_like"/>
    <property type="match status" value="1"/>
</dbReference>
<accession>A0AAD4R5N6</accession>
<dbReference type="PANTHER" id="PTHR11567">
    <property type="entry name" value="ACID PHOSPHATASE-RELATED"/>
    <property type="match status" value="1"/>
</dbReference>
<gene>
    <name evidence="5" type="ORF">DdX_09862</name>
</gene>
<feature type="signal peptide" evidence="4">
    <location>
        <begin position="1"/>
        <end position="23"/>
    </location>
</feature>
<dbReference type="PANTHER" id="PTHR11567:SF198">
    <property type="entry name" value="HISTIDINE ACID PHOSPHATASE"/>
    <property type="match status" value="1"/>
</dbReference>
<evidence type="ECO:0000256" key="1">
    <source>
        <dbReference type="ARBA" id="ARBA00000032"/>
    </source>
</evidence>
<organism evidence="5 6">
    <name type="scientific">Ditylenchus destructor</name>
    <dbReference type="NCBI Taxonomy" id="166010"/>
    <lineage>
        <taxon>Eukaryota</taxon>
        <taxon>Metazoa</taxon>
        <taxon>Ecdysozoa</taxon>
        <taxon>Nematoda</taxon>
        <taxon>Chromadorea</taxon>
        <taxon>Rhabditida</taxon>
        <taxon>Tylenchina</taxon>
        <taxon>Tylenchomorpha</taxon>
        <taxon>Sphaerularioidea</taxon>
        <taxon>Anguinidae</taxon>
        <taxon>Anguininae</taxon>
        <taxon>Ditylenchus</taxon>
    </lineage>
</organism>
<dbReference type="InterPro" id="IPR000560">
    <property type="entry name" value="His_Pase_clade-2"/>
</dbReference>
<dbReference type="GO" id="GO:0003993">
    <property type="term" value="F:acid phosphatase activity"/>
    <property type="evidence" value="ECO:0007669"/>
    <property type="project" value="UniProtKB-EC"/>
</dbReference>
<dbReference type="AlphaFoldDB" id="A0AAD4R5N6"/>